<sequence length="282" mass="31500">MTDRPLIVFAYDFDGTLAPGHMQNHAFIPDELGMDRAHFWAEVNQLARAQRGDEILAYMHLMLAKARERGLELSLESWRGRGASLKLFPGVEDWFARQNARAEAAGLDLRHFIISSGNRELIEGSPIASAFERIYASAFMFDAEDDAIGIALAVNYTSKTQYLFRINKWTLDEWDGITINRAQPRDERPVPFDRIVYFGDGFTDIPVMRVVTDQGGHAVSVWDPDDPLSQTAALSLRQDGRAHLGGPGDYREGSPLDQLADALIARAAADCRARAAARWPRP</sequence>
<dbReference type="EMBL" id="CP000747">
    <property type="protein sequence ID" value="ACG78238.1"/>
    <property type="molecule type" value="Genomic_DNA"/>
</dbReference>
<dbReference type="KEGG" id="pzu:PHZ_c1827"/>
<dbReference type="InterPro" id="IPR023214">
    <property type="entry name" value="HAD_sf"/>
</dbReference>
<gene>
    <name evidence="1" type="ordered locus">PHZ_c1827</name>
</gene>
<evidence type="ECO:0008006" key="3">
    <source>
        <dbReference type="Google" id="ProtNLM"/>
    </source>
</evidence>
<dbReference type="HOGENOM" id="CLU_061567_1_0_5"/>
<dbReference type="SUPFAM" id="SSF56784">
    <property type="entry name" value="HAD-like"/>
    <property type="match status" value="1"/>
</dbReference>
<protein>
    <recommendedName>
        <fullName evidence="3">Phosphoserine phosphatase</fullName>
    </recommendedName>
</protein>
<dbReference type="InterPro" id="IPR036412">
    <property type="entry name" value="HAD-like_sf"/>
</dbReference>
<reference evidence="1 2" key="1">
    <citation type="journal article" date="2008" name="BMC Genomics">
        <title>Complete genome of Phenylobacterium zucineum - a novel facultative intracellular bacterium isolated from human erythroleukemia cell line K562.</title>
        <authorList>
            <person name="Luo Y."/>
            <person name="Xu X."/>
            <person name="Ding Z."/>
            <person name="Liu Z."/>
            <person name="Zhang B."/>
            <person name="Yan Z."/>
            <person name="Sun J."/>
            <person name="Hu S."/>
            <person name="Hu X."/>
        </authorList>
    </citation>
    <scope>NUCLEOTIDE SEQUENCE [LARGE SCALE GENOMIC DNA]</scope>
    <source>
        <strain evidence="1 2">HLK1</strain>
    </source>
</reference>
<organism evidence="1 2">
    <name type="scientific">Phenylobacterium zucineum (strain HLK1)</name>
    <dbReference type="NCBI Taxonomy" id="450851"/>
    <lineage>
        <taxon>Bacteria</taxon>
        <taxon>Pseudomonadati</taxon>
        <taxon>Pseudomonadota</taxon>
        <taxon>Alphaproteobacteria</taxon>
        <taxon>Caulobacterales</taxon>
        <taxon>Caulobacteraceae</taxon>
        <taxon>Phenylobacterium</taxon>
    </lineage>
</organism>
<evidence type="ECO:0000313" key="2">
    <source>
        <dbReference type="Proteomes" id="UP000001868"/>
    </source>
</evidence>
<keyword evidence="2" id="KW-1185">Reference proteome</keyword>
<dbReference type="Pfam" id="PF12710">
    <property type="entry name" value="HAD"/>
    <property type="match status" value="1"/>
</dbReference>
<dbReference type="RefSeq" id="WP_012522380.1">
    <property type="nucleotide sequence ID" value="NC_011144.1"/>
</dbReference>
<dbReference type="OrthoDB" id="9785423at2"/>
<name>B4RCQ1_PHEZH</name>
<evidence type="ECO:0000313" key="1">
    <source>
        <dbReference type="EMBL" id="ACG78238.1"/>
    </source>
</evidence>
<proteinExistence type="predicted"/>
<dbReference type="Proteomes" id="UP000001868">
    <property type="component" value="Chromosome"/>
</dbReference>
<dbReference type="Gene3D" id="3.40.50.1000">
    <property type="entry name" value="HAD superfamily/HAD-like"/>
    <property type="match status" value="1"/>
</dbReference>
<dbReference type="eggNOG" id="COG0560">
    <property type="taxonomic scope" value="Bacteria"/>
</dbReference>
<dbReference type="AlphaFoldDB" id="B4RCQ1"/>
<accession>B4RCQ1</accession>
<dbReference type="STRING" id="450851.PHZ_c1827"/>